<evidence type="ECO:0000256" key="2">
    <source>
        <dbReference type="ARBA" id="ARBA00022448"/>
    </source>
</evidence>
<dbReference type="InterPro" id="IPR017871">
    <property type="entry name" value="ABC_transporter-like_CS"/>
</dbReference>
<dbReference type="InterPro" id="IPR030679">
    <property type="entry name" value="ABC_ATPase_HisP-typ"/>
</dbReference>
<dbReference type="GO" id="GO:0015424">
    <property type="term" value="F:ABC-type amino acid transporter activity"/>
    <property type="evidence" value="ECO:0007669"/>
    <property type="project" value="InterPro"/>
</dbReference>
<evidence type="ECO:0000313" key="8">
    <source>
        <dbReference type="EMBL" id="MDA3730163.1"/>
    </source>
</evidence>
<comment type="caution">
    <text evidence="8">The sequence shown here is derived from an EMBL/GenBank/DDBJ whole genome shotgun (WGS) entry which is preliminary data.</text>
</comment>
<evidence type="ECO:0000256" key="6">
    <source>
        <dbReference type="ARBA" id="ARBA00023136"/>
    </source>
</evidence>
<dbReference type="Pfam" id="PF00005">
    <property type="entry name" value="ABC_tran"/>
    <property type="match status" value="1"/>
</dbReference>
<accession>A0AA42DJI5</accession>
<keyword evidence="9" id="KW-1185">Reference proteome</keyword>
<keyword evidence="6" id="KW-0472">Membrane</keyword>
<dbReference type="EMBL" id="JAQIFT010000008">
    <property type="protein sequence ID" value="MDA3730163.1"/>
    <property type="molecule type" value="Genomic_DNA"/>
</dbReference>
<gene>
    <name evidence="8" type="ORF">PBV87_01360</name>
</gene>
<dbReference type="PANTHER" id="PTHR43166">
    <property type="entry name" value="AMINO ACID IMPORT ATP-BINDING PROTEIN"/>
    <property type="match status" value="1"/>
</dbReference>
<keyword evidence="2" id="KW-0813">Transport</keyword>
<dbReference type="Proteomes" id="UP001169242">
    <property type="component" value="Unassembled WGS sequence"/>
</dbReference>
<dbReference type="CDD" id="cd03262">
    <property type="entry name" value="ABC_HisP_GlnQ"/>
    <property type="match status" value="1"/>
</dbReference>
<dbReference type="Gene3D" id="3.40.50.300">
    <property type="entry name" value="P-loop containing nucleotide triphosphate hydrolases"/>
    <property type="match status" value="1"/>
</dbReference>
<dbReference type="AlphaFoldDB" id="A0AA42DJI5"/>
<sequence>MIRVQGLGKNYGDLEVLKQIDLEVSQGEVVAIIGPSGSGKSTFLRCLNYLEIPTKGKITMDDITVDVTKYSNEDIKKLRSKSAMVFQNFNLFNNKTVLENIMEGLTIVKKIDKVKSKSIAEEILTKVNMHQKQDVYPKNLSGGQKQRVSIARAVALNPQVILFDEPTSALDPEMVGEVLSVIQDLAKEHITMLIVTHELSFARDVADRVIFMDQGIIVEQGNPQKVLLNPQEERTKAFLANVAWH</sequence>
<protein>
    <submittedName>
        <fullName evidence="8">Amino acid ABC transporter ATP-binding protein</fullName>
    </submittedName>
</protein>
<keyword evidence="5 8" id="KW-0067">ATP-binding</keyword>
<dbReference type="PROSITE" id="PS50893">
    <property type="entry name" value="ABC_TRANSPORTER_2"/>
    <property type="match status" value="1"/>
</dbReference>
<comment type="subcellular location">
    <subcellularLocation>
        <location evidence="1">Cell membrane</location>
        <topology evidence="1">Peripheral membrane protein</topology>
    </subcellularLocation>
</comment>
<evidence type="ECO:0000259" key="7">
    <source>
        <dbReference type="PROSITE" id="PS50893"/>
    </source>
</evidence>
<dbReference type="PANTHER" id="PTHR43166:SF35">
    <property type="entry name" value="L-CYSTINE IMPORT ATP-BINDING PROTEIN TCYN"/>
    <property type="match status" value="1"/>
</dbReference>
<reference evidence="8" key="1">
    <citation type="journal article" date="2023" name="Int. J. Syst. Evol. Microbiol.">
        <title>&lt;i&gt;Holtiella tumoricola&lt;/i&gt; gen. nov. sp. nov., isolated from a human clinical sample.</title>
        <authorList>
            <person name="Allen-Vercoe E."/>
            <person name="Daigneault M.C."/>
            <person name="Vancuren S.J."/>
            <person name="Cochrane K."/>
            <person name="O'Neal L.L."/>
            <person name="Sankaranarayanan K."/>
            <person name="Lawson P.A."/>
        </authorList>
    </citation>
    <scope>NUCLEOTIDE SEQUENCE</scope>
    <source>
        <strain evidence="8">CC70A</strain>
    </source>
</reference>
<dbReference type="InterPro" id="IPR027417">
    <property type="entry name" value="P-loop_NTPase"/>
</dbReference>
<dbReference type="RefSeq" id="WP_271010885.1">
    <property type="nucleotide sequence ID" value="NZ_JAQIFT010000008.1"/>
</dbReference>
<dbReference type="FunFam" id="3.40.50.300:FF:000020">
    <property type="entry name" value="Amino acid ABC transporter ATP-binding component"/>
    <property type="match status" value="1"/>
</dbReference>
<name>A0AA42DJI5_9FIRM</name>
<dbReference type="InterPro" id="IPR050086">
    <property type="entry name" value="MetN_ABC_transporter-like"/>
</dbReference>
<dbReference type="GO" id="GO:0016887">
    <property type="term" value="F:ATP hydrolysis activity"/>
    <property type="evidence" value="ECO:0007669"/>
    <property type="project" value="InterPro"/>
</dbReference>
<dbReference type="InterPro" id="IPR003593">
    <property type="entry name" value="AAA+_ATPase"/>
</dbReference>
<feature type="domain" description="ABC transporter" evidence="7">
    <location>
        <begin position="2"/>
        <end position="239"/>
    </location>
</feature>
<evidence type="ECO:0000313" key="9">
    <source>
        <dbReference type="Proteomes" id="UP001169242"/>
    </source>
</evidence>
<proteinExistence type="predicted"/>
<dbReference type="SMART" id="SM00382">
    <property type="entry name" value="AAA"/>
    <property type="match status" value="1"/>
</dbReference>
<keyword evidence="3" id="KW-1003">Cell membrane</keyword>
<evidence type="ECO:0000256" key="3">
    <source>
        <dbReference type="ARBA" id="ARBA00022475"/>
    </source>
</evidence>
<dbReference type="PROSITE" id="PS00211">
    <property type="entry name" value="ABC_TRANSPORTER_1"/>
    <property type="match status" value="1"/>
</dbReference>
<dbReference type="SUPFAM" id="SSF52540">
    <property type="entry name" value="P-loop containing nucleoside triphosphate hydrolases"/>
    <property type="match status" value="1"/>
</dbReference>
<dbReference type="GO" id="GO:0005886">
    <property type="term" value="C:plasma membrane"/>
    <property type="evidence" value="ECO:0007669"/>
    <property type="project" value="UniProtKB-SubCell"/>
</dbReference>
<evidence type="ECO:0000256" key="1">
    <source>
        <dbReference type="ARBA" id="ARBA00004202"/>
    </source>
</evidence>
<keyword evidence="4" id="KW-0547">Nucleotide-binding</keyword>
<dbReference type="GO" id="GO:0005524">
    <property type="term" value="F:ATP binding"/>
    <property type="evidence" value="ECO:0007669"/>
    <property type="project" value="UniProtKB-KW"/>
</dbReference>
<dbReference type="PIRSF" id="PIRSF039085">
    <property type="entry name" value="ABC_ATPase_HisP"/>
    <property type="match status" value="1"/>
</dbReference>
<dbReference type="InterPro" id="IPR003439">
    <property type="entry name" value="ABC_transporter-like_ATP-bd"/>
</dbReference>
<evidence type="ECO:0000256" key="4">
    <source>
        <dbReference type="ARBA" id="ARBA00022741"/>
    </source>
</evidence>
<organism evidence="8 9">
    <name type="scientific">Holtiella tumoricola</name>
    <dbReference type="NCBI Taxonomy" id="3018743"/>
    <lineage>
        <taxon>Bacteria</taxon>
        <taxon>Bacillati</taxon>
        <taxon>Bacillota</taxon>
        <taxon>Clostridia</taxon>
        <taxon>Lachnospirales</taxon>
        <taxon>Cellulosilyticaceae</taxon>
        <taxon>Holtiella</taxon>
    </lineage>
</organism>
<evidence type="ECO:0000256" key="5">
    <source>
        <dbReference type="ARBA" id="ARBA00022840"/>
    </source>
</evidence>